<dbReference type="AlphaFoldDB" id="A0ABD0N9M1"/>
<protein>
    <submittedName>
        <fullName evidence="1">Uncharacterized protein</fullName>
    </submittedName>
</protein>
<gene>
    <name evidence="1" type="ORF">M9458_045672</name>
</gene>
<keyword evidence="2" id="KW-1185">Reference proteome</keyword>
<feature type="non-terminal residue" evidence="1">
    <location>
        <position position="1"/>
    </location>
</feature>
<proteinExistence type="predicted"/>
<accession>A0ABD0N9M1</accession>
<comment type="caution">
    <text evidence="1">The sequence shown here is derived from an EMBL/GenBank/DDBJ whole genome shotgun (WGS) entry which is preliminary data.</text>
</comment>
<evidence type="ECO:0000313" key="1">
    <source>
        <dbReference type="EMBL" id="KAL0157596.1"/>
    </source>
</evidence>
<feature type="non-terminal residue" evidence="1">
    <location>
        <position position="84"/>
    </location>
</feature>
<dbReference type="EMBL" id="JAMKFB020000023">
    <property type="protein sequence ID" value="KAL0157596.1"/>
    <property type="molecule type" value="Genomic_DNA"/>
</dbReference>
<reference evidence="1 2" key="1">
    <citation type="submission" date="2024-05" db="EMBL/GenBank/DDBJ databases">
        <title>Genome sequencing and assembly of Indian major carp, Cirrhinus mrigala (Hamilton, 1822).</title>
        <authorList>
            <person name="Mohindra V."/>
            <person name="Chowdhury L.M."/>
            <person name="Lal K."/>
            <person name="Jena J.K."/>
        </authorList>
    </citation>
    <scope>NUCLEOTIDE SEQUENCE [LARGE SCALE GENOMIC DNA]</scope>
    <source>
        <strain evidence="1">CM1030</strain>
        <tissue evidence="1">Blood</tissue>
    </source>
</reference>
<evidence type="ECO:0000313" key="2">
    <source>
        <dbReference type="Proteomes" id="UP001529510"/>
    </source>
</evidence>
<dbReference type="Proteomes" id="UP001529510">
    <property type="component" value="Unassembled WGS sequence"/>
</dbReference>
<organism evidence="1 2">
    <name type="scientific">Cirrhinus mrigala</name>
    <name type="common">Mrigala</name>
    <dbReference type="NCBI Taxonomy" id="683832"/>
    <lineage>
        <taxon>Eukaryota</taxon>
        <taxon>Metazoa</taxon>
        <taxon>Chordata</taxon>
        <taxon>Craniata</taxon>
        <taxon>Vertebrata</taxon>
        <taxon>Euteleostomi</taxon>
        <taxon>Actinopterygii</taxon>
        <taxon>Neopterygii</taxon>
        <taxon>Teleostei</taxon>
        <taxon>Ostariophysi</taxon>
        <taxon>Cypriniformes</taxon>
        <taxon>Cyprinidae</taxon>
        <taxon>Labeoninae</taxon>
        <taxon>Labeonini</taxon>
        <taxon>Cirrhinus</taxon>
    </lineage>
</organism>
<name>A0ABD0N9M1_CIRMR</name>
<sequence length="84" mass="9473">ASLFWYNRVKDTLQQLGATVSKVDPAVFYWLDDSSKVMGILASHVDDFIWGGTHAFSTTIIPQLKAAFQVGWEEHDSFSYIGME</sequence>